<keyword evidence="3 5" id="KW-0288">FMN</keyword>
<gene>
    <name evidence="5" type="primary">pdxH</name>
    <name evidence="11" type="ORF">DAERI_030370</name>
</gene>
<feature type="binding site" evidence="5 7">
    <location>
        <begin position="116"/>
        <end position="117"/>
    </location>
    <ligand>
        <name>FMN</name>
        <dbReference type="ChEBI" id="CHEBI:58210"/>
    </ligand>
</feature>
<dbReference type="EC" id="1.4.3.5" evidence="5"/>
<evidence type="ECO:0000256" key="4">
    <source>
        <dbReference type="ARBA" id="ARBA00023002"/>
    </source>
</evidence>
<dbReference type="PANTHER" id="PTHR10851:SF0">
    <property type="entry name" value="PYRIDOXINE-5'-PHOSPHATE OXIDASE"/>
    <property type="match status" value="1"/>
</dbReference>
<feature type="binding site" evidence="5 7">
    <location>
        <position position="227"/>
    </location>
    <ligand>
        <name>FMN</name>
        <dbReference type="ChEBI" id="CHEBI:58210"/>
    </ligand>
</feature>
<feature type="binding site" evidence="5">
    <location>
        <begin position="101"/>
        <end position="106"/>
    </location>
    <ligand>
        <name>FMN</name>
        <dbReference type="ChEBI" id="CHEBI:58210"/>
    </ligand>
</feature>
<evidence type="ECO:0000256" key="2">
    <source>
        <dbReference type="ARBA" id="ARBA00022630"/>
    </source>
</evidence>
<feature type="binding site" evidence="5 7">
    <location>
        <position position="145"/>
    </location>
    <ligand>
        <name>FMN</name>
        <dbReference type="ChEBI" id="CHEBI:58210"/>
    </ligand>
</feature>
<sequence length="254" mass="28861">MENGGVDCGRLSLVSGQAPTPSGILRVDPDGHRPHPPETPMTDLTSLRLSYDRAELRRADLNPDPLAQFQGWLDEAIRDGLREPYALSLATADASGRPSVRTVLLRGADERGLTFYTNYESHKGRDLAQNPRAEVLFHWADHERQVRASGEVGRVSDEESTAYFHARPYQSQLAAHASDPQSAPIENRGVLEARFAELQARYPQGTPVPKPDYWGGYRVRVGEWEFWQGRRNRMHDRFRYAREGEGWRIERLMP</sequence>
<evidence type="ECO:0000256" key="8">
    <source>
        <dbReference type="SAM" id="MobiDB-lite"/>
    </source>
</evidence>
<dbReference type="Proteomes" id="UP000236569">
    <property type="component" value="Unassembled WGS sequence"/>
</dbReference>
<comment type="caution">
    <text evidence="11">The sequence shown here is derived from an EMBL/GenBank/DDBJ whole genome shotgun (WGS) entry which is preliminary data.</text>
</comment>
<comment type="caution">
    <text evidence="5">Lacks conserved residue(s) required for the propagation of feature annotation.</text>
</comment>
<comment type="cofactor">
    <cofactor evidence="5 7">
        <name>FMN</name>
        <dbReference type="ChEBI" id="CHEBI:58210"/>
    </cofactor>
    <text evidence="5 7">Binds 1 FMN per subunit.</text>
</comment>
<feature type="binding site" evidence="5 6">
    <location>
        <begin position="233"/>
        <end position="235"/>
    </location>
    <ligand>
        <name>substrate</name>
    </ligand>
</feature>
<keyword evidence="2 5" id="KW-0285">Flavoprotein</keyword>
<feature type="binding site" evidence="5 7">
    <location>
        <position position="123"/>
    </location>
    <ligand>
        <name>FMN</name>
        <dbReference type="ChEBI" id="CHEBI:58210"/>
    </ligand>
</feature>
<dbReference type="InterPro" id="IPR019740">
    <property type="entry name" value="Pyridox_Oxase_CS"/>
</dbReference>
<reference evidence="12" key="1">
    <citation type="submission" date="2018-01" db="EMBL/GenBank/DDBJ databases">
        <title>Draft Genome Sequence of the Radioresistant Bacterium Deinococcus aerius TR0125, Isolated from the Higher Atmosphere above Japan.</title>
        <authorList>
            <person name="Satoh K."/>
            <person name="Arai H."/>
            <person name="Sanzen T."/>
            <person name="Kawaguchi Y."/>
            <person name="Hayashi H."/>
            <person name="Yokobori S."/>
            <person name="Yamagishi A."/>
            <person name="Oono Y."/>
            <person name="Narumi I."/>
        </authorList>
    </citation>
    <scope>NUCLEOTIDE SEQUENCE [LARGE SCALE GENOMIC DNA]</scope>
    <source>
        <strain evidence="12">TR0125</strain>
    </source>
</reference>
<evidence type="ECO:0000256" key="3">
    <source>
        <dbReference type="ARBA" id="ARBA00022643"/>
    </source>
</evidence>
<comment type="subunit">
    <text evidence="5">Homodimer.</text>
</comment>
<dbReference type="HAMAP" id="MF_01629">
    <property type="entry name" value="PdxH"/>
    <property type="match status" value="1"/>
</dbReference>
<dbReference type="Gene3D" id="2.30.110.10">
    <property type="entry name" value="Electron Transport, Fmn-binding Protein, Chain A"/>
    <property type="match status" value="1"/>
</dbReference>
<comment type="catalytic activity">
    <reaction evidence="5">
        <text>pyridoxamine 5'-phosphate + O2 + H2O = pyridoxal 5'-phosphate + H2O2 + NH4(+)</text>
        <dbReference type="Rhea" id="RHEA:15817"/>
        <dbReference type="ChEBI" id="CHEBI:15377"/>
        <dbReference type="ChEBI" id="CHEBI:15379"/>
        <dbReference type="ChEBI" id="CHEBI:16240"/>
        <dbReference type="ChEBI" id="CHEBI:28938"/>
        <dbReference type="ChEBI" id="CHEBI:58451"/>
        <dbReference type="ChEBI" id="CHEBI:597326"/>
        <dbReference type="EC" id="1.4.3.5"/>
    </reaction>
</comment>
<feature type="binding site" evidence="5 6">
    <location>
        <position position="163"/>
    </location>
    <ligand>
        <name>substrate</name>
    </ligand>
</feature>
<dbReference type="InterPro" id="IPR000659">
    <property type="entry name" value="Pyridox_Oxase"/>
</dbReference>
<protein>
    <recommendedName>
        <fullName evidence="5">Pyridoxine/pyridoxamine 5'-phosphate oxidase</fullName>
        <ecNumber evidence="5">1.4.3.5</ecNumber>
    </recommendedName>
    <alternativeName>
        <fullName evidence="5">PNP/PMP oxidase</fullName>
        <shortName evidence="5">PNPOx</shortName>
    </alternativeName>
    <alternativeName>
        <fullName evidence="5">Pyridoxal 5'-phosphate synthase</fullName>
    </alternativeName>
</protein>
<dbReference type="PANTHER" id="PTHR10851">
    <property type="entry name" value="PYRIDOXINE-5-PHOSPHATE OXIDASE"/>
    <property type="match status" value="1"/>
</dbReference>
<dbReference type="Pfam" id="PF01243">
    <property type="entry name" value="PNPOx_N"/>
    <property type="match status" value="1"/>
</dbReference>
<dbReference type="GO" id="GO:0008615">
    <property type="term" value="P:pyridoxine biosynthetic process"/>
    <property type="evidence" value="ECO:0007669"/>
    <property type="project" value="UniProtKB-UniRule"/>
</dbReference>
<dbReference type="SUPFAM" id="SSF50475">
    <property type="entry name" value="FMN-binding split barrel"/>
    <property type="match status" value="1"/>
</dbReference>
<comment type="pathway">
    <text evidence="5">Cofactor metabolism; pyridoxal 5'-phosphate salvage; pyridoxal 5'-phosphate from pyridoxamine 5'-phosphate: step 1/1.</text>
</comment>
<comment type="function">
    <text evidence="5">Catalyzes the oxidation of either pyridoxine 5'-phosphate (PNP) or pyridoxamine 5'-phosphate (PMP) into pyridoxal 5'-phosphate (PLP).</text>
</comment>
<dbReference type="PROSITE" id="PS01064">
    <property type="entry name" value="PYRIDOX_OXIDASE"/>
    <property type="match status" value="1"/>
</dbReference>
<dbReference type="PIRSF" id="PIRSF000190">
    <property type="entry name" value="Pyd_amn-ph_oxd"/>
    <property type="match status" value="1"/>
</dbReference>
<feature type="binding site" evidence="5 7">
    <location>
        <position position="237"/>
    </location>
    <ligand>
        <name>FMN</name>
        <dbReference type="ChEBI" id="CHEBI:58210"/>
    </ligand>
</feature>
<keyword evidence="12" id="KW-1185">Reference proteome</keyword>
<evidence type="ECO:0000256" key="5">
    <source>
        <dbReference type="HAMAP-Rule" id="MF_01629"/>
    </source>
</evidence>
<dbReference type="UniPathway" id="UPA01068">
    <property type="reaction ID" value="UER00304"/>
</dbReference>
<dbReference type="AlphaFoldDB" id="A0A2I9CTT0"/>
<dbReference type="InterPro" id="IPR019576">
    <property type="entry name" value="Pyridoxamine_oxidase_dimer_C"/>
</dbReference>
<dbReference type="GO" id="GO:0004733">
    <property type="term" value="F:pyridoxamine phosphate oxidase activity"/>
    <property type="evidence" value="ECO:0007669"/>
    <property type="project" value="UniProtKB-UniRule"/>
</dbReference>
<proteinExistence type="inferred from homology"/>
<organism evidence="11 12">
    <name type="scientific">Deinococcus aerius</name>
    <dbReference type="NCBI Taxonomy" id="200253"/>
    <lineage>
        <taxon>Bacteria</taxon>
        <taxon>Thermotogati</taxon>
        <taxon>Deinococcota</taxon>
        <taxon>Deinococci</taxon>
        <taxon>Deinococcales</taxon>
        <taxon>Deinococcaceae</taxon>
        <taxon>Deinococcus</taxon>
    </lineage>
</organism>
<accession>A0A2I9CTT0</accession>
<comment type="catalytic activity">
    <reaction evidence="5">
        <text>pyridoxine 5'-phosphate + O2 = pyridoxal 5'-phosphate + H2O2</text>
        <dbReference type="Rhea" id="RHEA:15149"/>
        <dbReference type="ChEBI" id="CHEBI:15379"/>
        <dbReference type="ChEBI" id="CHEBI:16240"/>
        <dbReference type="ChEBI" id="CHEBI:58589"/>
        <dbReference type="ChEBI" id="CHEBI:597326"/>
        <dbReference type="EC" id="1.4.3.5"/>
    </reaction>
</comment>
<evidence type="ECO:0000256" key="6">
    <source>
        <dbReference type="PIRSR" id="PIRSR000190-1"/>
    </source>
</evidence>
<evidence type="ECO:0000256" key="1">
    <source>
        <dbReference type="ARBA" id="ARBA00007301"/>
    </source>
</evidence>
<evidence type="ECO:0000313" key="12">
    <source>
        <dbReference type="Proteomes" id="UP000236569"/>
    </source>
</evidence>
<name>A0A2I9CTT0_9DEIO</name>
<feature type="binding site" evidence="5 6">
    <location>
        <position position="106"/>
    </location>
    <ligand>
        <name>substrate</name>
    </ligand>
</feature>
<feature type="domain" description="Pyridoxamine 5'-phosphate oxidase N-terminal" evidence="9">
    <location>
        <begin position="73"/>
        <end position="200"/>
    </location>
</feature>
<dbReference type="InterPro" id="IPR012349">
    <property type="entry name" value="Split_barrel_FMN-bd"/>
</dbReference>
<evidence type="ECO:0000256" key="7">
    <source>
        <dbReference type="PIRSR" id="PIRSR000190-2"/>
    </source>
</evidence>
<feature type="binding site" evidence="5 7">
    <location>
        <begin position="181"/>
        <end position="182"/>
    </location>
    <ligand>
        <name>FMN</name>
        <dbReference type="ChEBI" id="CHEBI:58210"/>
    </ligand>
</feature>
<evidence type="ECO:0000259" key="9">
    <source>
        <dbReference type="Pfam" id="PF01243"/>
    </source>
</evidence>
<dbReference type="Pfam" id="PF10590">
    <property type="entry name" value="PNP_phzG_C"/>
    <property type="match status" value="1"/>
</dbReference>
<feature type="binding site" evidence="5 6">
    <location>
        <position position="171"/>
    </location>
    <ligand>
        <name>substrate</name>
    </ligand>
</feature>
<feature type="binding site" evidence="6">
    <location>
        <begin position="48"/>
        <end position="51"/>
    </location>
    <ligand>
        <name>substrate</name>
    </ligand>
</feature>
<dbReference type="EMBL" id="BFAG01000003">
    <property type="protein sequence ID" value="GBF05204.1"/>
    <property type="molecule type" value="Genomic_DNA"/>
</dbReference>
<dbReference type="NCBIfam" id="NF004231">
    <property type="entry name" value="PRK05679.1"/>
    <property type="match status" value="1"/>
</dbReference>
<comment type="similarity">
    <text evidence="1 5">Belongs to the pyridoxamine 5'-phosphate oxidase family.</text>
</comment>
<feature type="domain" description="Pyridoxine 5'-phosphate oxidase dimerisation C-terminal" evidence="10">
    <location>
        <begin position="214"/>
        <end position="254"/>
    </location>
</feature>
<dbReference type="GO" id="GO:0010181">
    <property type="term" value="F:FMN binding"/>
    <property type="evidence" value="ECO:0007669"/>
    <property type="project" value="UniProtKB-UniRule"/>
</dbReference>
<evidence type="ECO:0000313" key="11">
    <source>
        <dbReference type="EMBL" id="GBF05204.1"/>
    </source>
</evidence>
<feature type="compositionally biased region" description="Basic and acidic residues" evidence="8">
    <location>
        <begin position="27"/>
        <end position="36"/>
    </location>
</feature>
<feature type="region of interest" description="Disordered" evidence="8">
    <location>
        <begin position="1"/>
        <end position="43"/>
    </location>
</feature>
<keyword evidence="5" id="KW-0664">Pyridoxine biosynthesis</keyword>
<keyword evidence="4 5" id="KW-0560">Oxidoreductase</keyword>
<feature type="binding site" evidence="5 6">
    <location>
        <position position="167"/>
    </location>
    <ligand>
        <name>substrate</name>
    </ligand>
</feature>
<evidence type="ECO:0000259" key="10">
    <source>
        <dbReference type="Pfam" id="PF10590"/>
    </source>
</evidence>
<dbReference type="InterPro" id="IPR011576">
    <property type="entry name" value="Pyridox_Oxase_N"/>
</dbReference>
<dbReference type="NCBIfam" id="TIGR00558">
    <property type="entry name" value="pdxH"/>
    <property type="match status" value="1"/>
</dbReference>
<comment type="pathway">
    <text evidence="5">Cofactor metabolism; pyridoxal 5'-phosphate salvage; pyridoxal 5'-phosphate from pyridoxine 5'-phosphate: step 1/1.</text>
</comment>